<dbReference type="NCBIfam" id="TIGR02532">
    <property type="entry name" value="IV_pilin_GFxxxE"/>
    <property type="match status" value="1"/>
</dbReference>
<comment type="subcellular location">
    <subcellularLocation>
        <location evidence="1">Membrane</location>
        <topology evidence="1">Single-pass membrane protein</topology>
    </subcellularLocation>
</comment>
<reference evidence="10 11" key="1">
    <citation type="submission" date="2018-08" db="EMBL/GenBank/DDBJ databases">
        <title>Recombination of ecologically and evolutionarily significant loci maintains genetic cohesion in the Pseudomonas syringae species complex.</title>
        <authorList>
            <person name="Dillon M."/>
            <person name="Thakur S."/>
            <person name="Almeida R.N.D."/>
            <person name="Weir B.S."/>
            <person name="Guttman D.S."/>
        </authorList>
    </citation>
    <scope>NUCLEOTIDE SEQUENCE [LARGE SCALE GENOMIC DNA]</scope>
    <source>
        <strain evidence="10 11">ICMP 19473</strain>
    </source>
</reference>
<dbReference type="AlphaFoldDB" id="A0A3M5PLP4"/>
<evidence type="ECO:0000256" key="8">
    <source>
        <dbReference type="RuleBase" id="RU000389"/>
    </source>
</evidence>
<evidence type="ECO:0000256" key="7">
    <source>
        <dbReference type="ARBA" id="ARBA00029638"/>
    </source>
</evidence>
<evidence type="ECO:0000256" key="5">
    <source>
        <dbReference type="ARBA" id="ARBA00022989"/>
    </source>
</evidence>
<evidence type="ECO:0000256" key="9">
    <source>
        <dbReference type="SAM" id="Phobius"/>
    </source>
</evidence>
<dbReference type="PROSITE" id="PS00409">
    <property type="entry name" value="PROKAR_NTER_METHYL"/>
    <property type="match status" value="1"/>
</dbReference>
<evidence type="ECO:0000256" key="3">
    <source>
        <dbReference type="ARBA" id="ARBA00022481"/>
    </source>
</evidence>
<accession>A0A3M5PLP4</accession>
<dbReference type="PANTHER" id="PTHR30093:SF34">
    <property type="entry name" value="PREPILIN PEPTIDASE-DEPENDENT PROTEIN D"/>
    <property type="match status" value="1"/>
</dbReference>
<dbReference type="OrthoDB" id="115249at2"/>
<dbReference type="Pfam" id="PF00114">
    <property type="entry name" value="Pilin"/>
    <property type="match status" value="1"/>
</dbReference>
<dbReference type="GO" id="GO:0016020">
    <property type="term" value="C:membrane"/>
    <property type="evidence" value="ECO:0007669"/>
    <property type="project" value="UniProtKB-SubCell"/>
</dbReference>
<evidence type="ECO:0000313" key="10">
    <source>
        <dbReference type="EMBL" id="RMT85225.1"/>
    </source>
</evidence>
<organism evidence="10 11">
    <name type="scientific">Pseudomonas viridiflava</name>
    <name type="common">Phytomonas viridiflava</name>
    <dbReference type="NCBI Taxonomy" id="33069"/>
    <lineage>
        <taxon>Bacteria</taxon>
        <taxon>Pseudomonadati</taxon>
        <taxon>Pseudomonadota</taxon>
        <taxon>Gammaproteobacteria</taxon>
        <taxon>Pseudomonadales</taxon>
        <taxon>Pseudomonadaceae</taxon>
        <taxon>Pseudomonas</taxon>
    </lineage>
</organism>
<evidence type="ECO:0000256" key="2">
    <source>
        <dbReference type="ARBA" id="ARBA00005233"/>
    </source>
</evidence>
<dbReference type="GO" id="GO:0015627">
    <property type="term" value="C:type II protein secretion system complex"/>
    <property type="evidence" value="ECO:0007669"/>
    <property type="project" value="InterPro"/>
</dbReference>
<comment type="similarity">
    <text evidence="2 8">Belongs to the N-Me-Phe pilin family.</text>
</comment>
<dbReference type="Pfam" id="PF07963">
    <property type="entry name" value="N_methyl"/>
    <property type="match status" value="1"/>
</dbReference>
<dbReference type="InterPro" id="IPR012902">
    <property type="entry name" value="N_methyl_site"/>
</dbReference>
<evidence type="ECO:0000256" key="4">
    <source>
        <dbReference type="ARBA" id="ARBA00022692"/>
    </source>
</evidence>
<dbReference type="Gene3D" id="3.30.700.10">
    <property type="entry name" value="Glycoprotein, Type 4 Pilin"/>
    <property type="match status" value="1"/>
</dbReference>
<dbReference type="GO" id="GO:0007155">
    <property type="term" value="P:cell adhesion"/>
    <property type="evidence" value="ECO:0007669"/>
    <property type="project" value="InterPro"/>
</dbReference>
<name>A0A3M5PLP4_PSEVI</name>
<dbReference type="GO" id="GO:0043107">
    <property type="term" value="P:type IV pilus-dependent motility"/>
    <property type="evidence" value="ECO:0007669"/>
    <property type="project" value="TreeGrafter"/>
</dbReference>
<dbReference type="PANTHER" id="PTHR30093">
    <property type="entry name" value="GENERAL SECRETION PATHWAY PROTEIN G"/>
    <property type="match status" value="1"/>
</dbReference>
<dbReference type="InterPro" id="IPR045584">
    <property type="entry name" value="Pilin-like"/>
</dbReference>
<dbReference type="EMBL" id="RBTP01000003">
    <property type="protein sequence ID" value="RMT85225.1"/>
    <property type="molecule type" value="Genomic_DNA"/>
</dbReference>
<dbReference type="PRINTS" id="PR00885">
    <property type="entry name" value="BCTERIALGSPH"/>
</dbReference>
<evidence type="ECO:0000313" key="11">
    <source>
        <dbReference type="Proteomes" id="UP000273854"/>
    </source>
</evidence>
<keyword evidence="6 9" id="KW-0472">Membrane</keyword>
<evidence type="ECO:0000256" key="6">
    <source>
        <dbReference type="ARBA" id="ARBA00023136"/>
    </source>
</evidence>
<keyword evidence="3" id="KW-0488">Methylation</keyword>
<sequence>MKAQKGFTLIELMIVVAIVGILAAVAIPSYQNYTKKAAYSEVLAAMASVKTAVGVCAVQAAAITECDTAGEVGVTLPTGVTTGAVNTITIGTNGVITATPNAFKGILATETCTLTPSGLGGGATWTFGGVCVTAGYVRAN</sequence>
<dbReference type="GO" id="GO:0044096">
    <property type="term" value="C:type IV pilus"/>
    <property type="evidence" value="ECO:0007669"/>
    <property type="project" value="TreeGrafter"/>
</dbReference>
<gene>
    <name evidence="10" type="ORF">ALP40_05404</name>
</gene>
<dbReference type="RefSeq" id="WP_122206503.1">
    <property type="nucleotide sequence ID" value="NZ_RBTP01000003.1"/>
</dbReference>
<proteinExistence type="inferred from homology"/>
<feature type="transmembrane region" description="Helical" evidence="9">
    <location>
        <begin position="6"/>
        <end position="27"/>
    </location>
</feature>
<dbReference type="InterPro" id="IPR002416">
    <property type="entry name" value="T2SS_protein-GspH"/>
</dbReference>
<dbReference type="InterPro" id="IPR001082">
    <property type="entry name" value="Pilin"/>
</dbReference>
<protein>
    <recommendedName>
        <fullName evidence="7">Pilin</fullName>
    </recommendedName>
</protein>
<keyword evidence="8" id="KW-0281">Fimbrium</keyword>
<comment type="caution">
    <text evidence="10">The sequence shown here is derived from an EMBL/GenBank/DDBJ whole genome shotgun (WGS) entry which is preliminary data.</text>
</comment>
<evidence type="ECO:0000256" key="1">
    <source>
        <dbReference type="ARBA" id="ARBA00004167"/>
    </source>
</evidence>
<dbReference type="SUPFAM" id="SSF54523">
    <property type="entry name" value="Pili subunits"/>
    <property type="match status" value="1"/>
</dbReference>
<dbReference type="Proteomes" id="UP000273854">
    <property type="component" value="Unassembled WGS sequence"/>
</dbReference>
<dbReference type="GO" id="GO:0015628">
    <property type="term" value="P:protein secretion by the type II secretion system"/>
    <property type="evidence" value="ECO:0007669"/>
    <property type="project" value="InterPro"/>
</dbReference>
<keyword evidence="4 9" id="KW-0812">Transmembrane</keyword>
<keyword evidence="5 9" id="KW-1133">Transmembrane helix</keyword>